<evidence type="ECO:0008006" key="4">
    <source>
        <dbReference type="Google" id="ProtNLM"/>
    </source>
</evidence>
<sequence length="305" mass="35630">MLLLILIYVSFYPLKAEGEEDDFWKELTFSVRTNVNGTIRSAHILWTDEFDDSFAQAYTNENKSDFGFYNDKPVPDVYISQNYIFEAFQTFLKFYQNQTKIGKVSITIPNLLEDIKKQLEPAGKKSKKSQILRYPIVNYIVFNTFDSDVYSAFFNIVRGIPDHIRVSFFFFAERTQKILDGKVLEAVQFRKTKNLDLRAIETDLNDDQFHQLDCQMVNIRSTSLTNQGINQMLKEWQDGFRATEYMKIVSDDIQKAEIMDGVTKKTLQRGTWQIRNRFNSTATVTISRIPTNFFDAQPTFEFSVN</sequence>
<organism evidence="2 3">
    <name type="scientific">Caenorhabditis angaria</name>
    <dbReference type="NCBI Taxonomy" id="860376"/>
    <lineage>
        <taxon>Eukaryota</taxon>
        <taxon>Metazoa</taxon>
        <taxon>Ecdysozoa</taxon>
        <taxon>Nematoda</taxon>
        <taxon>Chromadorea</taxon>
        <taxon>Rhabditida</taxon>
        <taxon>Rhabditina</taxon>
        <taxon>Rhabditomorpha</taxon>
        <taxon>Rhabditoidea</taxon>
        <taxon>Rhabditidae</taxon>
        <taxon>Peloderinae</taxon>
        <taxon>Caenorhabditis</taxon>
    </lineage>
</organism>
<dbReference type="AlphaFoldDB" id="A0A9P1INP2"/>
<protein>
    <recommendedName>
        <fullName evidence="4">F-box associated domain-containing protein</fullName>
    </recommendedName>
</protein>
<feature type="chain" id="PRO_5040325961" description="F-box associated domain-containing protein" evidence="1">
    <location>
        <begin position="19"/>
        <end position="305"/>
    </location>
</feature>
<dbReference type="Proteomes" id="UP001152747">
    <property type="component" value="Unassembled WGS sequence"/>
</dbReference>
<keyword evidence="1" id="KW-0732">Signal</keyword>
<feature type="signal peptide" evidence="1">
    <location>
        <begin position="1"/>
        <end position="18"/>
    </location>
</feature>
<comment type="caution">
    <text evidence="2">The sequence shown here is derived from an EMBL/GenBank/DDBJ whole genome shotgun (WGS) entry which is preliminary data.</text>
</comment>
<gene>
    <name evidence="2" type="ORF">CAMP_LOCUS10033</name>
</gene>
<reference evidence="2" key="1">
    <citation type="submission" date="2022-11" db="EMBL/GenBank/DDBJ databases">
        <authorList>
            <person name="Kikuchi T."/>
        </authorList>
    </citation>
    <scope>NUCLEOTIDE SEQUENCE</scope>
    <source>
        <strain evidence="2">PS1010</strain>
    </source>
</reference>
<dbReference type="EMBL" id="CANHGI010000004">
    <property type="protein sequence ID" value="CAI5447396.1"/>
    <property type="molecule type" value="Genomic_DNA"/>
</dbReference>
<dbReference type="OrthoDB" id="5809784at2759"/>
<accession>A0A9P1INP2</accession>
<proteinExistence type="predicted"/>
<keyword evidence="3" id="KW-1185">Reference proteome</keyword>
<evidence type="ECO:0000256" key="1">
    <source>
        <dbReference type="SAM" id="SignalP"/>
    </source>
</evidence>
<evidence type="ECO:0000313" key="3">
    <source>
        <dbReference type="Proteomes" id="UP001152747"/>
    </source>
</evidence>
<evidence type="ECO:0000313" key="2">
    <source>
        <dbReference type="EMBL" id="CAI5447396.1"/>
    </source>
</evidence>
<name>A0A9P1INP2_9PELO</name>